<dbReference type="SUPFAM" id="SSF57196">
    <property type="entry name" value="EGF/Laminin"/>
    <property type="match status" value="2"/>
</dbReference>
<dbReference type="Gene3D" id="2.10.25.10">
    <property type="entry name" value="Laminin"/>
    <property type="match status" value="3"/>
</dbReference>
<dbReference type="PROSITE" id="PS50027">
    <property type="entry name" value="EGF_LAM_2"/>
    <property type="match status" value="3"/>
</dbReference>
<keyword evidence="1" id="KW-0732">Signal</keyword>
<evidence type="ECO:0000256" key="4">
    <source>
        <dbReference type="ARBA" id="ARBA00023180"/>
    </source>
</evidence>
<dbReference type="Proteomes" id="UP000681967">
    <property type="component" value="Unassembled WGS sequence"/>
</dbReference>
<comment type="caution">
    <text evidence="8">The sequence shown here is derived from an EMBL/GenBank/DDBJ whole genome shotgun (WGS) entry which is preliminary data.</text>
</comment>
<keyword evidence="3 6" id="KW-1015">Disulfide bond</keyword>
<accession>A0A8S3EH44</accession>
<dbReference type="AlphaFoldDB" id="A0A8S3EH44"/>
<dbReference type="InterPro" id="IPR050440">
    <property type="entry name" value="Laminin/Netrin_ECM"/>
</dbReference>
<keyword evidence="4" id="KW-0325">Glycoprotein</keyword>
<evidence type="ECO:0000256" key="2">
    <source>
        <dbReference type="ARBA" id="ARBA00022737"/>
    </source>
</evidence>
<feature type="disulfide bond" evidence="6">
    <location>
        <begin position="100"/>
        <end position="109"/>
    </location>
</feature>
<feature type="domain" description="Laminin EGF-like" evidence="7">
    <location>
        <begin position="79"/>
        <end position="131"/>
    </location>
</feature>
<dbReference type="GO" id="GO:0009887">
    <property type="term" value="P:animal organ morphogenesis"/>
    <property type="evidence" value="ECO:0007669"/>
    <property type="project" value="TreeGrafter"/>
</dbReference>
<comment type="caution">
    <text evidence="6">Lacks conserved residue(s) required for the propagation of feature annotation.</text>
</comment>
<reference evidence="8" key="1">
    <citation type="submission" date="2021-02" db="EMBL/GenBank/DDBJ databases">
        <authorList>
            <person name="Nowell W R."/>
        </authorList>
    </citation>
    <scope>NUCLEOTIDE SEQUENCE</scope>
</reference>
<evidence type="ECO:0000256" key="5">
    <source>
        <dbReference type="ARBA" id="ARBA00023292"/>
    </source>
</evidence>
<feature type="disulfide bond" evidence="6">
    <location>
        <begin position="3"/>
        <end position="12"/>
    </location>
</feature>
<dbReference type="CDD" id="cd00055">
    <property type="entry name" value="EGF_Lam"/>
    <property type="match status" value="3"/>
</dbReference>
<protein>
    <recommendedName>
        <fullName evidence="7">Laminin EGF-like domain-containing protein</fullName>
    </recommendedName>
</protein>
<feature type="domain" description="Laminin EGF-like" evidence="7">
    <location>
        <begin position="1"/>
        <end position="30"/>
    </location>
</feature>
<dbReference type="PROSITE" id="PS01248">
    <property type="entry name" value="EGF_LAM_1"/>
    <property type="match status" value="2"/>
</dbReference>
<keyword evidence="5 6" id="KW-0424">Laminin EGF-like domain</keyword>
<evidence type="ECO:0000256" key="3">
    <source>
        <dbReference type="ARBA" id="ARBA00023157"/>
    </source>
</evidence>
<dbReference type="EMBL" id="CAJOBH010232214">
    <property type="protein sequence ID" value="CAF5075944.1"/>
    <property type="molecule type" value="Genomic_DNA"/>
</dbReference>
<name>A0A8S3EH44_9BILA</name>
<dbReference type="InterPro" id="IPR002049">
    <property type="entry name" value="LE_dom"/>
</dbReference>
<evidence type="ECO:0000256" key="1">
    <source>
        <dbReference type="ARBA" id="ARBA00022729"/>
    </source>
</evidence>
<evidence type="ECO:0000313" key="8">
    <source>
        <dbReference type="EMBL" id="CAF5075944.1"/>
    </source>
</evidence>
<sequence>CPCKSNVQARQCDLCENGYWNLNSDRGCETCKCNPAGAYNISCSVTTGQCFCKPGITGQYCDRCLPNHYGFSSEGCSQCSCDQYGSFDVQCDITTGQCPCKDNFMGQKCDLCEENKYRDGFECPNCPSCYREVQKRVNRYRRDLNLLQTAIFTLNSSQTLNSLREDKHLTNELDTLATNLNKLKVDLDEAGFIYRNTSIYDQQDTQFRLTIAEHEARYRKLERELPEFIIQNDRIQDILKKSNDSFLIDTTHQLTRINKLLMTVDPKSLTNDNKHESAINKTLLMQTRINYLR</sequence>
<dbReference type="Pfam" id="PF00053">
    <property type="entry name" value="EGF_laminin"/>
    <property type="match status" value="3"/>
</dbReference>
<feature type="disulfide bond" evidence="6">
    <location>
        <begin position="31"/>
        <end position="43"/>
    </location>
</feature>
<organism evidence="8 9">
    <name type="scientific">Rotaria magnacalcarata</name>
    <dbReference type="NCBI Taxonomy" id="392030"/>
    <lineage>
        <taxon>Eukaryota</taxon>
        <taxon>Metazoa</taxon>
        <taxon>Spiralia</taxon>
        <taxon>Gnathifera</taxon>
        <taxon>Rotifera</taxon>
        <taxon>Eurotatoria</taxon>
        <taxon>Bdelloidea</taxon>
        <taxon>Philodinida</taxon>
        <taxon>Philodinidae</taxon>
        <taxon>Rotaria</taxon>
    </lineage>
</organism>
<dbReference type="SMART" id="SM00180">
    <property type="entry name" value="EGF_Lam"/>
    <property type="match status" value="3"/>
</dbReference>
<evidence type="ECO:0000256" key="6">
    <source>
        <dbReference type="PROSITE-ProRule" id="PRU00460"/>
    </source>
</evidence>
<dbReference type="PANTHER" id="PTHR10574:SF406">
    <property type="entry name" value="LAMININ SUBUNIT ALPHA 5"/>
    <property type="match status" value="1"/>
</dbReference>
<feature type="domain" description="Laminin EGF-like" evidence="7">
    <location>
        <begin position="31"/>
        <end position="78"/>
    </location>
</feature>
<dbReference type="PRINTS" id="PR00011">
    <property type="entry name" value="EGFLAMININ"/>
</dbReference>
<dbReference type="GO" id="GO:0009888">
    <property type="term" value="P:tissue development"/>
    <property type="evidence" value="ECO:0007669"/>
    <property type="project" value="TreeGrafter"/>
</dbReference>
<feature type="disulfide bond" evidence="6">
    <location>
        <begin position="81"/>
        <end position="98"/>
    </location>
</feature>
<feature type="non-terminal residue" evidence="8">
    <location>
        <position position="1"/>
    </location>
</feature>
<dbReference type="FunFam" id="2.10.25.10:FF:000242">
    <property type="entry name" value="Laminin subunit alpha 1"/>
    <property type="match status" value="1"/>
</dbReference>
<feature type="disulfide bond" evidence="6">
    <location>
        <begin position="79"/>
        <end position="91"/>
    </location>
</feature>
<feature type="non-terminal residue" evidence="8">
    <location>
        <position position="293"/>
    </location>
</feature>
<feature type="disulfide bond" evidence="6">
    <location>
        <begin position="52"/>
        <end position="61"/>
    </location>
</feature>
<evidence type="ECO:0000259" key="7">
    <source>
        <dbReference type="PROSITE" id="PS50027"/>
    </source>
</evidence>
<dbReference type="PANTHER" id="PTHR10574">
    <property type="entry name" value="NETRIN/LAMININ-RELATED"/>
    <property type="match status" value="1"/>
</dbReference>
<keyword evidence="2" id="KW-0677">Repeat</keyword>
<dbReference type="FunFam" id="2.10.25.10:FF:000067">
    <property type="entry name" value="Laminin subunit gamma 1"/>
    <property type="match status" value="1"/>
</dbReference>
<gene>
    <name evidence="8" type="ORF">BYL167_LOCUS61256</name>
</gene>
<evidence type="ECO:0000313" key="9">
    <source>
        <dbReference type="Proteomes" id="UP000681967"/>
    </source>
</evidence>
<feature type="disulfide bond" evidence="6">
    <location>
        <begin position="33"/>
        <end position="50"/>
    </location>
</feature>
<proteinExistence type="predicted"/>